<reference evidence="13" key="1">
    <citation type="submission" date="2020-06" db="EMBL/GenBank/DDBJ databases">
        <authorList>
            <consortium name="Plant Systems Biology data submission"/>
        </authorList>
    </citation>
    <scope>NUCLEOTIDE SEQUENCE</scope>
    <source>
        <strain evidence="13">D6</strain>
    </source>
</reference>
<keyword evidence="3 10" id="KW-1133">Transmembrane helix</keyword>
<feature type="chain" id="PRO_5040205865" evidence="11">
    <location>
        <begin position="42"/>
        <end position="1039"/>
    </location>
</feature>
<feature type="transmembrane region" description="Helical" evidence="10">
    <location>
        <begin position="601"/>
        <end position="623"/>
    </location>
</feature>
<dbReference type="AlphaFoldDB" id="A0A9N8EAL9"/>
<comment type="caution">
    <text evidence="13">The sequence shown here is derived from an EMBL/GenBank/DDBJ whole genome shotgun (WGS) entry which is preliminary data.</text>
</comment>
<feature type="region of interest" description="Disordered" evidence="9">
    <location>
        <begin position="933"/>
        <end position="1039"/>
    </location>
</feature>
<evidence type="ECO:0000256" key="2">
    <source>
        <dbReference type="ARBA" id="ARBA00022692"/>
    </source>
</evidence>
<dbReference type="Pfam" id="PF01094">
    <property type="entry name" value="ANF_receptor"/>
    <property type="match status" value="1"/>
</dbReference>
<evidence type="ECO:0000256" key="8">
    <source>
        <dbReference type="ARBA" id="ARBA00023224"/>
    </source>
</evidence>
<dbReference type="OrthoDB" id="48782at2759"/>
<dbReference type="Gene3D" id="3.40.50.2300">
    <property type="match status" value="2"/>
</dbReference>
<dbReference type="PANTHER" id="PTHR10519">
    <property type="entry name" value="GABA-B RECEPTOR"/>
    <property type="match status" value="1"/>
</dbReference>
<dbReference type="Pfam" id="PF00003">
    <property type="entry name" value="7tm_3"/>
    <property type="match status" value="1"/>
</dbReference>
<feature type="signal peptide" evidence="11">
    <location>
        <begin position="1"/>
        <end position="41"/>
    </location>
</feature>
<feature type="transmembrane region" description="Helical" evidence="10">
    <location>
        <begin position="674"/>
        <end position="699"/>
    </location>
</feature>
<evidence type="ECO:0000256" key="3">
    <source>
        <dbReference type="ARBA" id="ARBA00022989"/>
    </source>
</evidence>
<keyword evidence="6 13" id="KW-0675">Receptor</keyword>
<dbReference type="EMBL" id="CAICTM010000846">
    <property type="protein sequence ID" value="CAB9517308.1"/>
    <property type="molecule type" value="Genomic_DNA"/>
</dbReference>
<keyword evidence="5 10" id="KW-0472">Membrane</keyword>
<keyword evidence="8" id="KW-0807">Transducer</keyword>
<dbReference type="PROSITE" id="PS50259">
    <property type="entry name" value="G_PROTEIN_RECEP_F3_4"/>
    <property type="match status" value="1"/>
</dbReference>
<evidence type="ECO:0000313" key="13">
    <source>
        <dbReference type="EMBL" id="CAB9517308.1"/>
    </source>
</evidence>
<name>A0A9N8EAL9_9STRA</name>
<evidence type="ECO:0000256" key="7">
    <source>
        <dbReference type="ARBA" id="ARBA00023180"/>
    </source>
</evidence>
<evidence type="ECO:0000256" key="4">
    <source>
        <dbReference type="ARBA" id="ARBA00023040"/>
    </source>
</evidence>
<feature type="compositionally biased region" description="Basic and acidic residues" evidence="9">
    <location>
        <begin position="983"/>
        <end position="1001"/>
    </location>
</feature>
<keyword evidence="11" id="KW-0732">Signal</keyword>
<protein>
    <submittedName>
        <fullName evidence="13">Gamma-aminobutyric acid (GABA) B receptor</fullName>
    </submittedName>
</protein>
<evidence type="ECO:0000313" key="14">
    <source>
        <dbReference type="Proteomes" id="UP001153069"/>
    </source>
</evidence>
<keyword evidence="7" id="KW-0325">Glycoprotein</keyword>
<evidence type="ECO:0000256" key="11">
    <source>
        <dbReference type="SAM" id="SignalP"/>
    </source>
</evidence>
<feature type="domain" description="G-protein coupled receptors family 3 profile" evidence="12">
    <location>
        <begin position="635"/>
        <end position="816"/>
    </location>
</feature>
<dbReference type="InterPro" id="IPR017978">
    <property type="entry name" value="GPCR_3_C"/>
</dbReference>
<feature type="compositionally biased region" description="Acidic residues" evidence="9">
    <location>
        <begin position="1021"/>
        <end position="1031"/>
    </location>
</feature>
<evidence type="ECO:0000256" key="10">
    <source>
        <dbReference type="SAM" id="Phobius"/>
    </source>
</evidence>
<evidence type="ECO:0000259" key="12">
    <source>
        <dbReference type="PROSITE" id="PS50259"/>
    </source>
</evidence>
<dbReference type="SUPFAM" id="SSF53822">
    <property type="entry name" value="Periplasmic binding protein-like I"/>
    <property type="match status" value="1"/>
</dbReference>
<dbReference type="InterPro" id="IPR028082">
    <property type="entry name" value="Peripla_BP_I"/>
</dbReference>
<evidence type="ECO:0000256" key="5">
    <source>
        <dbReference type="ARBA" id="ARBA00023136"/>
    </source>
</evidence>
<proteinExistence type="predicted"/>
<feature type="transmembrane region" description="Helical" evidence="10">
    <location>
        <begin position="567"/>
        <end position="589"/>
    </location>
</feature>
<organism evidence="13 14">
    <name type="scientific">Seminavis robusta</name>
    <dbReference type="NCBI Taxonomy" id="568900"/>
    <lineage>
        <taxon>Eukaryota</taxon>
        <taxon>Sar</taxon>
        <taxon>Stramenopiles</taxon>
        <taxon>Ochrophyta</taxon>
        <taxon>Bacillariophyta</taxon>
        <taxon>Bacillariophyceae</taxon>
        <taxon>Bacillariophycidae</taxon>
        <taxon>Naviculales</taxon>
        <taxon>Naviculaceae</taxon>
        <taxon>Seminavis</taxon>
    </lineage>
</organism>
<dbReference type="InterPro" id="IPR001828">
    <property type="entry name" value="ANF_lig-bd_rcpt"/>
</dbReference>
<dbReference type="CDD" id="cd15047">
    <property type="entry name" value="7tmC_GABA-B-like"/>
    <property type="match status" value="1"/>
</dbReference>
<gene>
    <name evidence="13" type="ORF">SEMRO_847_G210330.1</name>
</gene>
<keyword evidence="14" id="KW-1185">Reference proteome</keyword>
<feature type="transmembrane region" description="Helical" evidence="10">
    <location>
        <begin position="794"/>
        <end position="814"/>
    </location>
</feature>
<comment type="subcellular location">
    <subcellularLocation>
        <location evidence="1">Membrane</location>
        <topology evidence="1">Multi-pass membrane protein</topology>
    </subcellularLocation>
</comment>
<feature type="transmembrane region" description="Helical" evidence="10">
    <location>
        <begin position="761"/>
        <end position="788"/>
    </location>
</feature>
<feature type="transmembrane region" description="Helical" evidence="10">
    <location>
        <begin position="643"/>
        <end position="662"/>
    </location>
</feature>
<dbReference type="PANTHER" id="PTHR10519:SF20">
    <property type="entry name" value="G-PROTEIN COUPLED RECEPTOR 156-RELATED"/>
    <property type="match status" value="1"/>
</dbReference>
<keyword evidence="2 10" id="KW-0812">Transmembrane</keyword>
<feature type="compositionally biased region" description="Acidic residues" evidence="9">
    <location>
        <begin position="1002"/>
        <end position="1011"/>
    </location>
</feature>
<feature type="transmembrane region" description="Helical" evidence="10">
    <location>
        <begin position="726"/>
        <end position="749"/>
    </location>
</feature>
<evidence type="ECO:0000256" key="6">
    <source>
        <dbReference type="ARBA" id="ARBA00023170"/>
    </source>
</evidence>
<evidence type="ECO:0000256" key="9">
    <source>
        <dbReference type="SAM" id="MobiDB-lite"/>
    </source>
</evidence>
<accession>A0A9N8EAL9</accession>
<dbReference type="Proteomes" id="UP001153069">
    <property type="component" value="Unassembled WGS sequence"/>
</dbReference>
<sequence>MRGGGDETLFSPLGLRGCARIPMVLHVLWVFLLSESTLTGALVPSNGACALNVLLPFSVNLDRTGVMPPVSTGIFTRSLQYSMGYNHLAAALMAMEDFNARNGRITPELETLTDCPVHFNINGTMFLDTGVMGHLGNRLVVGLSRLGFANPCALAGPYFDLPAQNIATIAAAAQVPHIPSRGYNVRLALATTAPMTTNISPDIIGIAQAGVSLLKRIKRDNYIAYMHPITDFGVQAAQSFGVILNNYNIEHWELFGYLSPFFSDEDLERSISDQMERVRKRGFRTILISLDAYILELPEIADAAAELGMLNGDYVWILLPSLETQAIHNLIRFSERLTNLPSYENVVKFLRGATLILEVEGFHYLGNEDPFLRAWKNQTADFVDRVNQAYTLNTLQAIEKDPLIGSAYFQTYGPESGAARLYDAIQAIGLGACKARKQSETDSVNSTLHLDAIRKLDFTGASGHVKFGDPANKKAQVRYPATNVYGIYNLYPPSGDATIPDPDKYSSFEEAFVLTEIVTGLMGPYETYEGNWTKVGPALRYASGRTEPPHLLRDVPEQNYLPQQLRIVGFTLMSICLFACAVSLAFVAVNRSHRIVRASQPGFLCLVLIGAATSSLAICTVSWDESYGWDEAALSSACVATPWLFCMGHIITYGALGCKLWRVNKVLQFTRRKINASAVIGPMVALLCATIVVLAAWTIHDPLAWQRDEVDKYSGESIGQCDSDSMWIYVPLLMIVMSIPTLLTCVMAWKTKDVDETFTESSWIFILIVVQIQVIMVSIPLVVILRGISTEGRYMGLILLIWTFPASTVTFIMYPKYQAYYNDTIAVNTRNSGVKSSTRGASQGVQISGISGVSNVSKVSSELESAFLGDRSSKGERDRMVRFSGVSEASADVADARFGRTSIMEETSADFEEECVSEKHDNDVNAKAAVATEGDCANDSSCNGDSPAEQLPEKDIVECAPQEAGIRKEKQPRVAVETTDELDSSREPATQEHDVSARVDEGFSDENDDSVDCSNMKADAIEEDTAEDADLADPTRDAM</sequence>
<dbReference type="GO" id="GO:0004965">
    <property type="term" value="F:G protein-coupled GABA receptor activity"/>
    <property type="evidence" value="ECO:0007669"/>
    <property type="project" value="InterPro"/>
</dbReference>
<dbReference type="GO" id="GO:0038039">
    <property type="term" value="C:G protein-coupled receptor heterodimeric complex"/>
    <property type="evidence" value="ECO:0007669"/>
    <property type="project" value="TreeGrafter"/>
</dbReference>
<evidence type="ECO:0000256" key="1">
    <source>
        <dbReference type="ARBA" id="ARBA00004141"/>
    </source>
</evidence>
<keyword evidence="4" id="KW-0297">G-protein coupled receptor</keyword>
<dbReference type="InterPro" id="IPR002455">
    <property type="entry name" value="GPCR3_GABA-B"/>
</dbReference>